<dbReference type="SUPFAM" id="SSF53474">
    <property type="entry name" value="alpha/beta-Hydrolases"/>
    <property type="match status" value="1"/>
</dbReference>
<keyword evidence="3" id="KW-1185">Reference proteome</keyword>
<evidence type="ECO:0000256" key="1">
    <source>
        <dbReference type="SAM" id="MobiDB-lite"/>
    </source>
</evidence>
<sequence length="158" mass="17861">MVLSTPLSKNKNDLISLYSYNNEEPSNEKGKDNSDNENVVGENGEEEMKELFSSAESAMEAWAMLTTSLGSSSFIKSYFEKICSLDNASTDTQVAIWRDSAQIRLVVAFRGTEQSKWKDLLTDLMHLPVRMNPERLGGEFKHELQVHDSYLNALAAWF</sequence>
<comment type="caution">
    <text evidence="2">The sequence shown here is derived from an EMBL/GenBank/DDBJ whole genome shotgun (WGS) entry which is preliminary data.</text>
</comment>
<name>A0AAP0G0S3_9ASPA</name>
<dbReference type="InterPro" id="IPR029058">
    <property type="entry name" value="AB_hydrolase_fold"/>
</dbReference>
<protein>
    <submittedName>
        <fullName evidence="2">Uncharacterized protein</fullName>
    </submittedName>
</protein>
<organism evidence="2 3">
    <name type="scientific">Platanthera zijinensis</name>
    <dbReference type="NCBI Taxonomy" id="2320716"/>
    <lineage>
        <taxon>Eukaryota</taxon>
        <taxon>Viridiplantae</taxon>
        <taxon>Streptophyta</taxon>
        <taxon>Embryophyta</taxon>
        <taxon>Tracheophyta</taxon>
        <taxon>Spermatophyta</taxon>
        <taxon>Magnoliopsida</taxon>
        <taxon>Liliopsida</taxon>
        <taxon>Asparagales</taxon>
        <taxon>Orchidaceae</taxon>
        <taxon>Orchidoideae</taxon>
        <taxon>Orchideae</taxon>
        <taxon>Orchidinae</taxon>
        <taxon>Platanthera</taxon>
    </lineage>
</organism>
<evidence type="ECO:0000313" key="2">
    <source>
        <dbReference type="EMBL" id="KAK8931029.1"/>
    </source>
</evidence>
<reference evidence="2 3" key="1">
    <citation type="journal article" date="2022" name="Nat. Plants">
        <title>Genomes of leafy and leafless Platanthera orchids illuminate the evolution of mycoheterotrophy.</title>
        <authorList>
            <person name="Li M.H."/>
            <person name="Liu K.W."/>
            <person name="Li Z."/>
            <person name="Lu H.C."/>
            <person name="Ye Q.L."/>
            <person name="Zhang D."/>
            <person name="Wang J.Y."/>
            <person name="Li Y.F."/>
            <person name="Zhong Z.M."/>
            <person name="Liu X."/>
            <person name="Yu X."/>
            <person name="Liu D.K."/>
            <person name="Tu X.D."/>
            <person name="Liu B."/>
            <person name="Hao Y."/>
            <person name="Liao X.Y."/>
            <person name="Jiang Y.T."/>
            <person name="Sun W.H."/>
            <person name="Chen J."/>
            <person name="Chen Y.Q."/>
            <person name="Ai Y."/>
            <person name="Zhai J.W."/>
            <person name="Wu S.S."/>
            <person name="Zhou Z."/>
            <person name="Hsiao Y.Y."/>
            <person name="Wu W.L."/>
            <person name="Chen Y.Y."/>
            <person name="Lin Y.F."/>
            <person name="Hsu J.L."/>
            <person name="Li C.Y."/>
            <person name="Wang Z.W."/>
            <person name="Zhao X."/>
            <person name="Zhong W.Y."/>
            <person name="Ma X.K."/>
            <person name="Ma L."/>
            <person name="Huang J."/>
            <person name="Chen G.Z."/>
            <person name="Huang M.Z."/>
            <person name="Huang L."/>
            <person name="Peng D.H."/>
            <person name="Luo Y.B."/>
            <person name="Zou S.Q."/>
            <person name="Chen S.P."/>
            <person name="Lan S."/>
            <person name="Tsai W.C."/>
            <person name="Van de Peer Y."/>
            <person name="Liu Z.J."/>
        </authorList>
    </citation>
    <scope>NUCLEOTIDE SEQUENCE [LARGE SCALE GENOMIC DNA]</scope>
    <source>
        <strain evidence="2">Lor287</strain>
    </source>
</reference>
<dbReference type="Proteomes" id="UP001418222">
    <property type="component" value="Unassembled WGS sequence"/>
</dbReference>
<accession>A0AAP0G0S3</accession>
<proteinExistence type="predicted"/>
<gene>
    <name evidence="2" type="ORF">KSP39_PZI016250</name>
</gene>
<dbReference type="AlphaFoldDB" id="A0AAP0G0S3"/>
<dbReference type="Gene3D" id="3.40.50.1820">
    <property type="entry name" value="alpha/beta hydrolase"/>
    <property type="match status" value="1"/>
</dbReference>
<dbReference type="PANTHER" id="PTHR47759:SF2">
    <property type="entry name" value="TRIGLYCERIDE LIPASE"/>
    <property type="match status" value="1"/>
</dbReference>
<dbReference type="EMBL" id="JBBWWQ010000014">
    <property type="protein sequence ID" value="KAK8931029.1"/>
    <property type="molecule type" value="Genomic_DNA"/>
</dbReference>
<feature type="region of interest" description="Disordered" evidence="1">
    <location>
        <begin position="21"/>
        <end position="45"/>
    </location>
</feature>
<dbReference type="PANTHER" id="PTHR47759">
    <property type="entry name" value="OS04G0509100 PROTEIN"/>
    <property type="match status" value="1"/>
</dbReference>
<evidence type="ECO:0000313" key="3">
    <source>
        <dbReference type="Proteomes" id="UP001418222"/>
    </source>
</evidence>